<feature type="chain" id="PRO_5021323879" evidence="3">
    <location>
        <begin position="23"/>
        <end position="406"/>
    </location>
</feature>
<dbReference type="PANTHER" id="PTHR13966:SF5">
    <property type="entry name" value="ENDONUCLEASE G, MITOCHONDRIAL"/>
    <property type="match status" value="1"/>
</dbReference>
<dbReference type="Gene3D" id="3.40.570.10">
    <property type="entry name" value="Extracellular Endonuclease, subunit A"/>
    <property type="match status" value="1"/>
</dbReference>
<keyword evidence="6" id="KW-0540">Nuclease</keyword>
<evidence type="ECO:0000256" key="3">
    <source>
        <dbReference type="SAM" id="SignalP"/>
    </source>
</evidence>
<dbReference type="SUPFAM" id="SSF54060">
    <property type="entry name" value="His-Me finger endonucleases"/>
    <property type="match status" value="1"/>
</dbReference>
<evidence type="ECO:0000313" key="6">
    <source>
        <dbReference type="EMBL" id="BBL04751.1"/>
    </source>
</evidence>
<dbReference type="GO" id="GO:0004519">
    <property type="term" value="F:endonuclease activity"/>
    <property type="evidence" value="ECO:0007669"/>
    <property type="project" value="UniProtKB-KW"/>
</dbReference>
<dbReference type="GeneID" id="78342782"/>
<dbReference type="InterPro" id="IPR040255">
    <property type="entry name" value="Non-specific_endonuclease"/>
</dbReference>
<dbReference type="Proteomes" id="UP000318946">
    <property type="component" value="Chromosome"/>
</dbReference>
<dbReference type="EMBL" id="AP019735">
    <property type="protein sequence ID" value="BBL04751.1"/>
    <property type="molecule type" value="Genomic_DNA"/>
</dbReference>
<reference evidence="7" key="1">
    <citation type="submission" date="2019-06" db="EMBL/GenBank/DDBJ databases">
        <title>Alistipes onderdonkii subsp. vulgaris subsp. nov., Alistipes dispar sp. nov. and Alistipes communis sp. nov., isolated from human faeces, and creation of Alistipes onderdonkii subsp. onderdonkii subsp. nov.</title>
        <authorList>
            <person name="Sakamoto M."/>
            <person name="Ikeyama N."/>
            <person name="Ogata Y."/>
            <person name="Suda W."/>
            <person name="Iino T."/>
            <person name="Hattori M."/>
            <person name="Ohkuma M."/>
        </authorList>
    </citation>
    <scope>NUCLEOTIDE SEQUENCE [LARGE SCALE GENOMIC DNA]</scope>
    <source>
        <strain evidence="7">5CBH24</strain>
    </source>
</reference>
<evidence type="ECO:0000259" key="4">
    <source>
        <dbReference type="SMART" id="SM00477"/>
    </source>
</evidence>
<dbReference type="GO" id="GO:0046872">
    <property type="term" value="F:metal ion binding"/>
    <property type="evidence" value="ECO:0007669"/>
    <property type="project" value="UniProtKB-KW"/>
</dbReference>
<feature type="signal peptide" evidence="3">
    <location>
        <begin position="1"/>
        <end position="22"/>
    </location>
</feature>
<feature type="domain" description="DNA/RNA non-specific endonuclease/pyrophosphatase/phosphodiesterase" evidence="5">
    <location>
        <begin position="184"/>
        <end position="394"/>
    </location>
</feature>
<feature type="binding site" evidence="2">
    <location>
        <position position="280"/>
    </location>
    <ligand>
        <name>Mg(2+)</name>
        <dbReference type="ChEBI" id="CHEBI:18420"/>
        <note>catalytic</note>
    </ligand>
</feature>
<evidence type="ECO:0000313" key="7">
    <source>
        <dbReference type="Proteomes" id="UP000318946"/>
    </source>
</evidence>
<dbReference type="InterPro" id="IPR044925">
    <property type="entry name" value="His-Me_finger_sf"/>
</dbReference>
<evidence type="ECO:0000256" key="2">
    <source>
        <dbReference type="PIRSR" id="PIRSR640255-2"/>
    </source>
</evidence>
<name>A0A4Y1WUR5_9BACT</name>
<organism evidence="6 7">
    <name type="scientific">Alistipes communis</name>
    <dbReference type="NCBI Taxonomy" id="2585118"/>
    <lineage>
        <taxon>Bacteria</taxon>
        <taxon>Pseudomonadati</taxon>
        <taxon>Bacteroidota</taxon>
        <taxon>Bacteroidia</taxon>
        <taxon>Bacteroidales</taxon>
        <taxon>Rikenellaceae</taxon>
        <taxon>Alistipes</taxon>
    </lineage>
</organism>
<keyword evidence="2" id="KW-0479">Metal-binding</keyword>
<dbReference type="InterPro" id="IPR001604">
    <property type="entry name" value="Endo_G_ENPP1-like_dom"/>
</dbReference>
<dbReference type="InterPro" id="IPR024361">
    <property type="entry name" value="BACON"/>
</dbReference>
<feature type="active site" description="Proton acceptor" evidence="1">
    <location>
        <position position="249"/>
    </location>
</feature>
<proteinExistence type="predicted"/>
<dbReference type="InterPro" id="IPR044929">
    <property type="entry name" value="DNA/RNA_non-sp_Endonuclease_sf"/>
</dbReference>
<keyword evidence="3" id="KW-0732">Signal</keyword>
<dbReference type="SMART" id="SM00477">
    <property type="entry name" value="NUC"/>
    <property type="match status" value="1"/>
</dbReference>
<accession>A0A4Y1WUR5</accession>
<feature type="domain" description="ENPP1-3/EXOG-like endonuclease/phosphodiesterase" evidence="4">
    <location>
        <begin position="185"/>
        <end position="394"/>
    </location>
</feature>
<evidence type="ECO:0000256" key="1">
    <source>
        <dbReference type="PIRSR" id="PIRSR640255-1"/>
    </source>
</evidence>
<dbReference type="GO" id="GO:0016787">
    <property type="term" value="F:hydrolase activity"/>
    <property type="evidence" value="ECO:0007669"/>
    <property type="project" value="InterPro"/>
</dbReference>
<protein>
    <submittedName>
        <fullName evidence="6">Endonuclease</fullName>
    </submittedName>
</protein>
<dbReference type="AlphaFoldDB" id="A0A4Y1WUR5"/>
<dbReference type="RefSeq" id="WP_162502297.1">
    <property type="nucleotide sequence ID" value="NZ_AP019735.1"/>
</dbReference>
<dbReference type="KEGG" id="acou:A5CBH24_20640"/>
<evidence type="ECO:0000259" key="5">
    <source>
        <dbReference type="SMART" id="SM00892"/>
    </source>
</evidence>
<gene>
    <name evidence="6" type="ORF">A5CBH24_20640</name>
</gene>
<keyword evidence="7" id="KW-1185">Reference proteome</keyword>
<keyword evidence="6" id="KW-0378">Hydrolase</keyword>
<dbReference type="InterPro" id="IPR020821">
    <property type="entry name" value="ENPP1-3/EXOG-like_nuc-like"/>
</dbReference>
<dbReference type="GO" id="GO:0003676">
    <property type="term" value="F:nucleic acid binding"/>
    <property type="evidence" value="ECO:0007669"/>
    <property type="project" value="InterPro"/>
</dbReference>
<dbReference type="PROSITE" id="PS51257">
    <property type="entry name" value="PROKAR_LIPOPROTEIN"/>
    <property type="match status" value="1"/>
</dbReference>
<dbReference type="PANTHER" id="PTHR13966">
    <property type="entry name" value="ENDONUCLEASE RELATED"/>
    <property type="match status" value="1"/>
</dbReference>
<keyword evidence="6" id="KW-0255">Endonuclease</keyword>
<dbReference type="Pfam" id="PF19190">
    <property type="entry name" value="BACON_2"/>
    <property type="match status" value="1"/>
</dbReference>
<dbReference type="Pfam" id="PF01223">
    <property type="entry name" value="Endonuclease_NS"/>
    <property type="match status" value="1"/>
</dbReference>
<sequence>MQTHLLRQWLRLAVAAVAVFFAACGDSDGDAATARVESCELERSSIVGGQIASGEETASLRVIVEVSGSGQLNYTATITSGDWLSLSARDFSAAGRQRQGTVDSGENLLFFYYKANASAQSRIATFTIAFDDGSAPYDFELTQLAPNATDNPYDTPKQWPELPAGKEEADYIYAAHYAKMNLKTVRNYSLCFDKKLRVAHWVAYPLHASYIGSLDRSEAWAPDPKIPQQYQPALWLGGYQNGNVYNRGHQIPSKDRTTVEEMNKQTFYASNMTPQRGQFNQNMWAALEAKVRSYVCPDTLYVVTGCYFANLDESTKDKAGNVCPVPTNYFKVLLRTRDGATGKRIADCKASELKAIGFWVANENGQQLGRQLCRSVAEIEKETGFTFFPDADTSVKAQNSPEQWGF</sequence>
<dbReference type="SMART" id="SM00892">
    <property type="entry name" value="Endonuclease_NS"/>
    <property type="match status" value="1"/>
</dbReference>